<reference evidence="1" key="1">
    <citation type="journal article" date="2023" name="Plant J.">
        <title>Genome sequences and population genomics provide insights into the demographic history, inbreeding, and mutation load of two 'living fossil' tree species of Dipteronia.</title>
        <authorList>
            <person name="Feng Y."/>
            <person name="Comes H.P."/>
            <person name="Chen J."/>
            <person name="Zhu S."/>
            <person name="Lu R."/>
            <person name="Zhang X."/>
            <person name="Li P."/>
            <person name="Qiu J."/>
            <person name="Olsen K.M."/>
            <person name="Qiu Y."/>
        </authorList>
    </citation>
    <scope>NUCLEOTIDE SEQUENCE</scope>
    <source>
        <strain evidence="1">NBL</strain>
    </source>
</reference>
<protein>
    <submittedName>
        <fullName evidence="1">Uncharacterized protein</fullName>
    </submittedName>
</protein>
<comment type="caution">
    <text evidence="1">The sequence shown here is derived from an EMBL/GenBank/DDBJ whole genome shotgun (WGS) entry which is preliminary data.</text>
</comment>
<dbReference type="EMBL" id="JANJYJ010000009">
    <property type="protein sequence ID" value="KAK3190347.1"/>
    <property type="molecule type" value="Genomic_DNA"/>
</dbReference>
<organism evidence="1 2">
    <name type="scientific">Dipteronia sinensis</name>
    <dbReference type="NCBI Taxonomy" id="43782"/>
    <lineage>
        <taxon>Eukaryota</taxon>
        <taxon>Viridiplantae</taxon>
        <taxon>Streptophyta</taxon>
        <taxon>Embryophyta</taxon>
        <taxon>Tracheophyta</taxon>
        <taxon>Spermatophyta</taxon>
        <taxon>Magnoliopsida</taxon>
        <taxon>eudicotyledons</taxon>
        <taxon>Gunneridae</taxon>
        <taxon>Pentapetalae</taxon>
        <taxon>rosids</taxon>
        <taxon>malvids</taxon>
        <taxon>Sapindales</taxon>
        <taxon>Sapindaceae</taxon>
        <taxon>Hippocastanoideae</taxon>
        <taxon>Acereae</taxon>
        <taxon>Dipteronia</taxon>
    </lineage>
</organism>
<evidence type="ECO:0000313" key="2">
    <source>
        <dbReference type="Proteomes" id="UP001281410"/>
    </source>
</evidence>
<evidence type="ECO:0000313" key="1">
    <source>
        <dbReference type="EMBL" id="KAK3190347.1"/>
    </source>
</evidence>
<accession>A0AAE0DX56</accession>
<keyword evidence="2" id="KW-1185">Reference proteome</keyword>
<name>A0AAE0DX56_9ROSI</name>
<proteinExistence type="predicted"/>
<gene>
    <name evidence="1" type="ORF">Dsin_029908</name>
</gene>
<dbReference type="Proteomes" id="UP001281410">
    <property type="component" value="Unassembled WGS sequence"/>
</dbReference>
<dbReference type="AlphaFoldDB" id="A0AAE0DX56"/>
<sequence>MASGVHPDHNVFPSVLKSSTLLVDLRVDELKVYTEKECVGMAMKEAFQHVKTSDLQEHIAVLYPETVLYVEVTVTQKRTEGDCKHTIMIRDMRLIHPEDLHNQAELQR</sequence>